<keyword evidence="6 12" id="KW-0378">Hydrolase</keyword>
<dbReference type="PRINTS" id="PR00722">
    <property type="entry name" value="CHYMOTRYPSIN"/>
</dbReference>
<proteinExistence type="inferred from homology"/>
<dbReference type="InterPro" id="IPR001254">
    <property type="entry name" value="Trypsin_dom"/>
</dbReference>
<evidence type="ECO:0000259" key="14">
    <source>
        <dbReference type="PROSITE" id="PS50240"/>
    </source>
</evidence>
<dbReference type="Pfam" id="PF00089">
    <property type="entry name" value="Trypsin"/>
    <property type="match status" value="1"/>
</dbReference>
<evidence type="ECO:0000256" key="7">
    <source>
        <dbReference type="ARBA" id="ARBA00022825"/>
    </source>
</evidence>
<keyword evidence="5 13" id="KW-0732">Signal</keyword>
<dbReference type="InterPro" id="IPR033116">
    <property type="entry name" value="TRYPSIN_SER"/>
</dbReference>
<protein>
    <recommendedName>
        <fullName evidence="11">trypsin</fullName>
        <ecNumber evidence="11">3.4.21.4</ecNumber>
    </recommendedName>
</protein>
<dbReference type="PANTHER" id="PTHR24276:SF91">
    <property type="entry name" value="AT26814P-RELATED"/>
    <property type="match status" value="1"/>
</dbReference>
<reference evidence="15" key="1">
    <citation type="journal article" date="1997" name="Nucleic Acids Res.">
        <title>tRNAscan-SE: a program for improved detection of transfer RNA genes in genomic sequence.</title>
        <authorList>
            <person name="Lowe T.M."/>
            <person name="Eddy S.R."/>
        </authorList>
    </citation>
    <scope>NUCLEOTIDE SEQUENCE [LARGE SCALE GENOMIC DNA]</scope>
</reference>
<dbReference type="SMART" id="SM00020">
    <property type="entry name" value="Tryp_SPc"/>
    <property type="match status" value="1"/>
</dbReference>
<organism evidence="15 16">
    <name type="scientific">Drosophila arizonae</name>
    <name type="common">Fruit fly</name>
    <dbReference type="NCBI Taxonomy" id="7263"/>
    <lineage>
        <taxon>Eukaryota</taxon>
        <taxon>Metazoa</taxon>
        <taxon>Ecdysozoa</taxon>
        <taxon>Arthropoda</taxon>
        <taxon>Hexapoda</taxon>
        <taxon>Insecta</taxon>
        <taxon>Pterygota</taxon>
        <taxon>Neoptera</taxon>
        <taxon>Endopterygota</taxon>
        <taxon>Diptera</taxon>
        <taxon>Brachycera</taxon>
        <taxon>Muscomorpha</taxon>
        <taxon>Ephydroidea</taxon>
        <taxon>Drosophilidae</taxon>
        <taxon>Drosophila</taxon>
    </lineage>
</organism>
<reference evidence="16" key="3">
    <citation type="submission" date="2025-08" db="UniProtKB">
        <authorList>
            <consortium name="RefSeq"/>
        </authorList>
    </citation>
    <scope>IDENTIFICATION</scope>
    <source>
        <tissue evidence="16">Whole organism</tissue>
    </source>
</reference>
<evidence type="ECO:0000256" key="1">
    <source>
        <dbReference type="ARBA" id="ARBA00004239"/>
    </source>
</evidence>
<evidence type="ECO:0000256" key="6">
    <source>
        <dbReference type="ARBA" id="ARBA00022801"/>
    </source>
</evidence>
<dbReference type="GeneID" id="108617570"/>
<comment type="catalytic activity">
    <reaction evidence="10">
        <text>Preferential cleavage: Arg-|-Xaa, Lys-|-Xaa.</text>
        <dbReference type="EC" id="3.4.21.4"/>
    </reaction>
</comment>
<dbReference type="InterPro" id="IPR050430">
    <property type="entry name" value="Peptidase_S1"/>
</dbReference>
<dbReference type="PANTHER" id="PTHR24276">
    <property type="entry name" value="POLYSERASE-RELATED"/>
    <property type="match status" value="1"/>
</dbReference>
<dbReference type="InterPro" id="IPR001314">
    <property type="entry name" value="Peptidase_S1A"/>
</dbReference>
<sequence length="267" mass="28453">MLWSSSSCFGLLAATFLGLLSLAALTQCASITTHIVGGTEADIVNYPYQVSVRLESYMLLHICGGSIYAPRVVLTAAHCIKGRFASYIRIVAGQNSIADLDEQGVKVSKLIYHSGYNKKTHVNDVGMIITTVPLAYSNLVQPIPLAVDSPSPGTHAIVSGWGKRTEADEALPAMLRVVEVEIMDRNTCGSQYSTKDYKITDEMLCAGVEQGGKDACSGDSGGPLTVDGVLVGIVSWGVGCAREGFPGVYTSVKHHTAWIEEHAAPYL</sequence>
<comment type="subcellular location">
    <subcellularLocation>
        <location evidence="1">Secreted</location>
        <location evidence="1">Extracellular space</location>
    </subcellularLocation>
</comment>
<dbReference type="InterPro" id="IPR043504">
    <property type="entry name" value="Peptidase_S1_PA_chymotrypsin"/>
</dbReference>
<keyword evidence="9" id="KW-1015">Disulfide bond</keyword>
<evidence type="ECO:0000256" key="3">
    <source>
        <dbReference type="ARBA" id="ARBA00022525"/>
    </source>
</evidence>
<dbReference type="InterPro" id="IPR018114">
    <property type="entry name" value="TRYPSIN_HIS"/>
</dbReference>
<accession>A0ABM1PNU6</accession>
<keyword evidence="3" id="KW-0964">Secreted</keyword>
<keyword evidence="4 12" id="KW-0645">Protease</keyword>
<dbReference type="SUPFAM" id="SSF50494">
    <property type="entry name" value="Trypsin-like serine proteases"/>
    <property type="match status" value="1"/>
</dbReference>
<dbReference type="PROSITE" id="PS00134">
    <property type="entry name" value="TRYPSIN_HIS"/>
    <property type="match status" value="1"/>
</dbReference>
<name>A0ABM1PNU6_DROAR</name>
<evidence type="ECO:0000256" key="8">
    <source>
        <dbReference type="ARBA" id="ARBA00023145"/>
    </source>
</evidence>
<dbReference type="PROSITE" id="PS00135">
    <property type="entry name" value="TRYPSIN_SER"/>
    <property type="match status" value="1"/>
</dbReference>
<dbReference type="CDD" id="cd00190">
    <property type="entry name" value="Tryp_SPc"/>
    <property type="match status" value="1"/>
</dbReference>
<evidence type="ECO:0000313" key="15">
    <source>
        <dbReference type="Proteomes" id="UP000694904"/>
    </source>
</evidence>
<dbReference type="InterPro" id="IPR009003">
    <property type="entry name" value="Peptidase_S1_PA"/>
</dbReference>
<gene>
    <name evidence="16" type="primary">LOC108617570</name>
</gene>
<feature type="signal peptide" evidence="13">
    <location>
        <begin position="1"/>
        <end position="28"/>
    </location>
</feature>
<dbReference type="EC" id="3.4.21.4" evidence="11"/>
<evidence type="ECO:0000313" key="16">
    <source>
        <dbReference type="RefSeq" id="XP_017868882.1"/>
    </source>
</evidence>
<keyword evidence="7 12" id="KW-0720">Serine protease</keyword>
<comment type="similarity">
    <text evidence="2">Belongs to the peptidase S1 family.</text>
</comment>
<dbReference type="Proteomes" id="UP000694904">
    <property type="component" value="Chromosome 5"/>
</dbReference>
<evidence type="ECO:0000256" key="10">
    <source>
        <dbReference type="ARBA" id="ARBA00036320"/>
    </source>
</evidence>
<keyword evidence="8" id="KW-0865">Zymogen</keyword>
<evidence type="ECO:0000256" key="2">
    <source>
        <dbReference type="ARBA" id="ARBA00007664"/>
    </source>
</evidence>
<dbReference type="PROSITE" id="PS50240">
    <property type="entry name" value="TRYPSIN_DOM"/>
    <property type="match status" value="1"/>
</dbReference>
<evidence type="ECO:0000256" key="12">
    <source>
        <dbReference type="RuleBase" id="RU363034"/>
    </source>
</evidence>
<evidence type="ECO:0000256" key="5">
    <source>
        <dbReference type="ARBA" id="ARBA00022729"/>
    </source>
</evidence>
<feature type="domain" description="Peptidase S1" evidence="14">
    <location>
        <begin position="35"/>
        <end position="264"/>
    </location>
</feature>
<feature type="chain" id="PRO_5047434401" description="trypsin" evidence="13">
    <location>
        <begin position="29"/>
        <end position="267"/>
    </location>
</feature>
<dbReference type="Gene3D" id="2.40.10.10">
    <property type="entry name" value="Trypsin-like serine proteases"/>
    <property type="match status" value="1"/>
</dbReference>
<keyword evidence="15" id="KW-1185">Reference proteome</keyword>
<evidence type="ECO:0000256" key="4">
    <source>
        <dbReference type="ARBA" id="ARBA00022670"/>
    </source>
</evidence>
<evidence type="ECO:0000256" key="9">
    <source>
        <dbReference type="ARBA" id="ARBA00023157"/>
    </source>
</evidence>
<evidence type="ECO:0000256" key="11">
    <source>
        <dbReference type="ARBA" id="ARBA00038868"/>
    </source>
</evidence>
<dbReference type="RefSeq" id="XP_017868882.1">
    <property type="nucleotide sequence ID" value="XM_018013393.1"/>
</dbReference>
<reference evidence="15" key="2">
    <citation type="journal article" date="2016" name="G3 (Bethesda)">
        <title>Genome Evolution in Three Species of Cactophilic Drosophila.</title>
        <authorList>
            <person name="Sanchez-Flores A."/>
            <person name="Penazola F."/>
            <person name="Carpinteyro-Ponce J."/>
            <person name="Nazario-Yepiz N."/>
            <person name="Abreu-Goodger C."/>
            <person name="Machado C.A."/>
            <person name="Markow T.A."/>
        </authorList>
    </citation>
    <scope>NUCLEOTIDE SEQUENCE [LARGE SCALE GENOMIC DNA]</scope>
</reference>
<evidence type="ECO:0000256" key="13">
    <source>
        <dbReference type="SAM" id="SignalP"/>
    </source>
</evidence>